<sequence length="577" mass="63426">MRLNAATAEFDRFLAVASVYWANNVRPVGPGAGTILVEVLHQDLRVALRTLTVANGLRRIFPARLIVLTGSDPDWHDALWTRFDTGLVRKLAAAYQADDVLDVHELVDTYLASGAGRPPGADGPGDAAGHGGWAGRGPAFTVAGRGVPVATGREPLDAAELAANRYATAARLLRVPRLTDAHRGGEQYRRIVARTDAFADAYDRLFAAFTPDALVTSHVDYNQWGLAVSAARRYGTPILHVQTTGSLKSYAIYPEDLDAAPSPRAALTGRIGEYFEKTLWPLRESVRHGAELVSWRAKGNLGRPSWWRGGATASLDIRTGTERRQLRAHAAHRFGFEPDRPTVAVFNHAVSDALGTNVEHFADLADWFERTAEYAAERTDVNWLFVDHPSQGLYDATGFFDTVADRHAGRANLAFVPSAKLAKNLLLSLTDLGVTVRGSVSNELPAYGIPAVQAGWSEWSACGFSRVATGVDDYWSVLDDAIDGLRAGTRLVSTEQQERARLWHWFYRSAADVPTSLVPHWEAGQSDQLLRILRVAMQHVESDGDPAFTAVRRMWRRREPFLTRFDLAAADDDLWEG</sequence>
<evidence type="ECO:0000313" key="1">
    <source>
        <dbReference type="EMBL" id="GIL25182.1"/>
    </source>
</evidence>
<name>A0A8J4A8R5_9ACTN</name>
<dbReference type="AlphaFoldDB" id="A0A8J4A8R5"/>
<dbReference type="EMBL" id="BOPO01000004">
    <property type="protein sequence ID" value="GIL25182.1"/>
    <property type="molecule type" value="Genomic_DNA"/>
</dbReference>
<gene>
    <name evidence="1" type="ORF">NUM_04370</name>
</gene>
<comment type="caution">
    <text evidence="1">The sequence shown here is derived from an EMBL/GenBank/DDBJ whole genome shotgun (WGS) entry which is preliminary data.</text>
</comment>
<proteinExistence type="predicted"/>
<keyword evidence="2" id="KW-1185">Reference proteome</keyword>
<evidence type="ECO:0000313" key="2">
    <source>
        <dbReference type="Proteomes" id="UP000614996"/>
    </source>
</evidence>
<dbReference type="RefSeq" id="WP_207122816.1">
    <property type="nucleotide sequence ID" value="NZ_BOPO01000004.1"/>
</dbReference>
<accession>A0A8J4A8R5</accession>
<dbReference type="Proteomes" id="UP000614996">
    <property type="component" value="Unassembled WGS sequence"/>
</dbReference>
<protein>
    <submittedName>
        <fullName evidence="1">Uncharacterized protein</fullName>
    </submittedName>
</protein>
<reference evidence="2" key="1">
    <citation type="journal article" date="2021" name="Int. J. Syst. Evol. Microbiol.">
        <title>Actinocatenispora comari sp. nov., an endophytic actinomycete isolated from aerial parts of Comarum salesowianum.</title>
        <authorList>
            <person name="Oyunbileg N."/>
            <person name="Iizaka Y."/>
            <person name="Hamada M."/>
            <person name="Davaapurev B.O."/>
            <person name="Fukumoto A."/>
            <person name="Tsetseg B."/>
            <person name="Kato F."/>
            <person name="Tamura T."/>
            <person name="Batkhuu J."/>
            <person name="Anzai Y."/>
        </authorList>
    </citation>
    <scope>NUCLEOTIDE SEQUENCE [LARGE SCALE GENOMIC DNA]</scope>
    <source>
        <strain evidence="2">NUM-2625</strain>
    </source>
</reference>
<organism evidence="1 2">
    <name type="scientific">Actinocatenispora comari</name>
    <dbReference type="NCBI Taxonomy" id="2807577"/>
    <lineage>
        <taxon>Bacteria</taxon>
        <taxon>Bacillati</taxon>
        <taxon>Actinomycetota</taxon>
        <taxon>Actinomycetes</taxon>
        <taxon>Micromonosporales</taxon>
        <taxon>Micromonosporaceae</taxon>
        <taxon>Actinocatenispora</taxon>
    </lineage>
</organism>
<dbReference type="SUPFAM" id="SSF53756">
    <property type="entry name" value="UDP-Glycosyltransferase/glycogen phosphorylase"/>
    <property type="match status" value="1"/>
</dbReference>